<evidence type="ECO:0000313" key="6">
    <source>
        <dbReference type="Proteomes" id="UP000192907"/>
    </source>
</evidence>
<dbReference type="CDD" id="cd01168">
    <property type="entry name" value="adenosine_kinase"/>
    <property type="match status" value="1"/>
</dbReference>
<dbReference type="InterPro" id="IPR002173">
    <property type="entry name" value="Carboh/pur_kinase_PfkB_CS"/>
</dbReference>
<dbReference type="AlphaFoldDB" id="A0A1Y6BS22"/>
<evidence type="ECO:0000256" key="2">
    <source>
        <dbReference type="ARBA" id="ARBA00022679"/>
    </source>
</evidence>
<dbReference type="RefSeq" id="WP_132318303.1">
    <property type="nucleotide sequence ID" value="NZ_FWZT01000007.1"/>
</dbReference>
<name>A0A1Y6BS22_9BACT</name>
<reference evidence="6" key="1">
    <citation type="submission" date="2017-04" db="EMBL/GenBank/DDBJ databases">
        <authorList>
            <person name="Varghese N."/>
            <person name="Submissions S."/>
        </authorList>
    </citation>
    <scope>NUCLEOTIDE SEQUENCE [LARGE SCALE GENOMIC DNA]</scope>
    <source>
        <strain evidence="6">RKEM611</strain>
    </source>
</reference>
<dbReference type="SUPFAM" id="SSF53613">
    <property type="entry name" value="Ribokinase-like"/>
    <property type="match status" value="1"/>
</dbReference>
<dbReference type="EMBL" id="FWZT01000007">
    <property type="protein sequence ID" value="SMF22408.1"/>
    <property type="molecule type" value="Genomic_DNA"/>
</dbReference>
<dbReference type="PROSITE" id="PS00584">
    <property type="entry name" value="PFKB_KINASES_2"/>
    <property type="match status" value="1"/>
</dbReference>
<evidence type="ECO:0000313" key="5">
    <source>
        <dbReference type="EMBL" id="SMF22408.1"/>
    </source>
</evidence>
<keyword evidence="2" id="KW-0808">Transferase</keyword>
<dbReference type="GO" id="GO:0016301">
    <property type="term" value="F:kinase activity"/>
    <property type="evidence" value="ECO:0007669"/>
    <property type="project" value="UniProtKB-KW"/>
</dbReference>
<feature type="domain" description="Carbohydrate kinase PfkB" evidence="4">
    <location>
        <begin position="35"/>
        <end position="312"/>
    </location>
</feature>
<evidence type="ECO:0000256" key="3">
    <source>
        <dbReference type="ARBA" id="ARBA00022777"/>
    </source>
</evidence>
<dbReference type="Proteomes" id="UP000192907">
    <property type="component" value="Unassembled WGS sequence"/>
</dbReference>
<gene>
    <name evidence="5" type="ORF">SAMN06296036_107188</name>
</gene>
<dbReference type="Gene3D" id="3.40.1190.20">
    <property type="match status" value="1"/>
</dbReference>
<accession>A0A1Y6BS22</accession>
<organism evidence="5 6">
    <name type="scientific">Pseudobacteriovorax antillogorgiicola</name>
    <dbReference type="NCBI Taxonomy" id="1513793"/>
    <lineage>
        <taxon>Bacteria</taxon>
        <taxon>Pseudomonadati</taxon>
        <taxon>Bdellovibrionota</taxon>
        <taxon>Oligoflexia</taxon>
        <taxon>Oligoflexales</taxon>
        <taxon>Pseudobacteriovoracaceae</taxon>
        <taxon>Pseudobacteriovorax</taxon>
    </lineage>
</organism>
<evidence type="ECO:0000259" key="4">
    <source>
        <dbReference type="Pfam" id="PF00294"/>
    </source>
</evidence>
<keyword evidence="3 5" id="KW-0418">Kinase</keyword>
<sequence>MSKYDVSSICNALMDILVEAEESDITKLGLNKGIMHLVDDARQNEVKSHFETKNTTQELGGSSLNAIRTLASLGANTAFAGMVGHDGYGTHIENRMNELGIDAHLLHSENADTGTCFILITPDGERTMNTNLGASCLFDESLVPMEAIANSKVFHFCGYQWGSPEQIQAIEKAVQIARDNNVIVSFDVADPFVVEHNREAFVAMIDKADIVFANRDEAKLLYQSSPEAACDEITKTGAIAVIKLGAEGALIGKGDQRIKVEPVATKVVDTTAAGDMFAAGFLYGFYNDRSLEDCGKIAATLASDVISRIGGVVSKKALDQVKIG</sequence>
<dbReference type="InterPro" id="IPR052700">
    <property type="entry name" value="Carb_kinase_PfkB-like"/>
</dbReference>
<comment type="similarity">
    <text evidence="1">Belongs to the carbohydrate kinase PfkB family.</text>
</comment>
<evidence type="ECO:0000256" key="1">
    <source>
        <dbReference type="ARBA" id="ARBA00010688"/>
    </source>
</evidence>
<dbReference type="STRING" id="1513793.SAMN06296036_107188"/>
<dbReference type="InterPro" id="IPR011611">
    <property type="entry name" value="PfkB_dom"/>
</dbReference>
<keyword evidence="6" id="KW-1185">Reference proteome</keyword>
<dbReference type="PANTHER" id="PTHR43320:SF3">
    <property type="entry name" value="CARBOHYDRATE KINASE PFKB DOMAIN-CONTAINING PROTEIN"/>
    <property type="match status" value="1"/>
</dbReference>
<dbReference type="Pfam" id="PF00294">
    <property type="entry name" value="PfkB"/>
    <property type="match status" value="1"/>
</dbReference>
<dbReference type="PANTHER" id="PTHR43320">
    <property type="entry name" value="SUGAR KINASE"/>
    <property type="match status" value="1"/>
</dbReference>
<proteinExistence type="inferred from homology"/>
<dbReference type="OrthoDB" id="9813569at2"/>
<protein>
    <submittedName>
        <fullName evidence="5">Sugar or nucleoside kinase, ribokinase family</fullName>
    </submittedName>
</protein>
<dbReference type="InterPro" id="IPR029056">
    <property type="entry name" value="Ribokinase-like"/>
</dbReference>